<evidence type="ECO:0000259" key="1">
    <source>
        <dbReference type="Pfam" id="PF14730"/>
    </source>
</evidence>
<evidence type="ECO:0000313" key="3">
    <source>
        <dbReference type="Proteomes" id="UP000256512"/>
    </source>
</evidence>
<evidence type="ECO:0000313" key="2">
    <source>
        <dbReference type="EMBL" id="REC57024.1"/>
    </source>
</evidence>
<dbReference type="EMBL" id="QNVS01000003">
    <property type="protein sequence ID" value="REC57024.1"/>
    <property type="molecule type" value="Genomic_DNA"/>
</dbReference>
<proteinExistence type="predicted"/>
<sequence>MKKIFLFFALIINTILFSQELKFEEVVKADSTITKDELFNRARSWIGKNYNSEKHVISTEDRSNGEISGNGSMTYKTNKLYFGVGAVMGDIDYKINIFVKDGRYKYSFHSFRHTGTYVGGSNPISYGLLTEDQEAPKPTRGRTNNKAWKDIKVQASIKIKETIESLKQAMNKEYEASKDW</sequence>
<gene>
    <name evidence="2" type="ORF">DRF62_02375</name>
</gene>
<dbReference type="AlphaFoldDB" id="A0A3D9BU25"/>
<name>A0A3D9BU25_9FLAO</name>
<dbReference type="Proteomes" id="UP000256512">
    <property type="component" value="Unassembled WGS sequence"/>
</dbReference>
<keyword evidence="3" id="KW-1185">Reference proteome</keyword>
<protein>
    <recommendedName>
        <fullName evidence="1">DUF4468 domain-containing protein</fullName>
    </recommendedName>
</protein>
<feature type="domain" description="DUF4468" evidence="1">
    <location>
        <begin position="23"/>
        <end position="113"/>
    </location>
</feature>
<dbReference type="InterPro" id="IPR027823">
    <property type="entry name" value="DUF4468"/>
</dbReference>
<comment type="caution">
    <text evidence="2">The sequence shown here is derived from an EMBL/GenBank/DDBJ whole genome shotgun (WGS) entry which is preliminary data.</text>
</comment>
<dbReference type="Gene3D" id="3.30.530.80">
    <property type="match status" value="1"/>
</dbReference>
<reference evidence="2 3" key="1">
    <citation type="journal article" date="2006" name="Int. J. Syst. Evol. Microbiol.">
        <title>Chryseobacterium piscium sp. nov., isolated from fish of the South Atlantic Ocean off South Africa.</title>
        <authorList>
            <person name="de Beer H."/>
            <person name="Hugo C.J."/>
            <person name="Jooste P.J."/>
            <person name="Vancanneyt M."/>
            <person name="Coenye T."/>
            <person name="Vandamme P."/>
        </authorList>
    </citation>
    <scope>NUCLEOTIDE SEQUENCE [LARGE SCALE GENOMIC DNA]</scope>
    <source>
        <strain evidence="2 3">CCUG 51923</strain>
    </source>
</reference>
<accession>A0A3D9BU25</accession>
<dbReference type="Pfam" id="PF14730">
    <property type="entry name" value="DUF4468"/>
    <property type="match status" value="1"/>
</dbReference>
<organism evidence="2 3">
    <name type="scientific">Chryseobacterium piscium</name>
    <dbReference type="NCBI Taxonomy" id="333702"/>
    <lineage>
        <taxon>Bacteria</taxon>
        <taxon>Pseudomonadati</taxon>
        <taxon>Bacteroidota</taxon>
        <taxon>Flavobacteriia</taxon>
        <taxon>Flavobacteriales</taxon>
        <taxon>Weeksellaceae</taxon>
        <taxon>Chryseobacterium group</taxon>
        <taxon>Chryseobacterium</taxon>
    </lineage>
</organism>